<dbReference type="RefSeq" id="WP_139514102.1">
    <property type="nucleotide sequence ID" value="NZ_CP040896.1"/>
</dbReference>
<evidence type="ECO:0000313" key="3">
    <source>
        <dbReference type="Proteomes" id="UP000305398"/>
    </source>
</evidence>
<evidence type="ECO:0000313" key="2">
    <source>
        <dbReference type="EMBL" id="QDA59027.1"/>
    </source>
</evidence>
<dbReference type="OrthoDB" id="9759819at2"/>
<organism evidence="2 3">
    <name type="scientific">Hymenobacter jejuensis</name>
    <dbReference type="NCBI Taxonomy" id="2502781"/>
    <lineage>
        <taxon>Bacteria</taxon>
        <taxon>Pseudomonadati</taxon>
        <taxon>Bacteroidota</taxon>
        <taxon>Cytophagia</taxon>
        <taxon>Cytophagales</taxon>
        <taxon>Hymenobacteraceae</taxon>
        <taxon>Hymenobacter</taxon>
    </lineage>
</organism>
<proteinExistence type="predicted"/>
<keyword evidence="3" id="KW-1185">Reference proteome</keyword>
<dbReference type="AlphaFoldDB" id="A0A5B7ZW11"/>
<accession>A0A5B7ZW11</accession>
<feature type="region of interest" description="Disordered" evidence="1">
    <location>
        <begin position="77"/>
        <end position="106"/>
    </location>
</feature>
<gene>
    <name evidence="2" type="ORF">FHG12_02425</name>
</gene>
<dbReference type="EMBL" id="CP040896">
    <property type="protein sequence ID" value="QDA59027.1"/>
    <property type="molecule type" value="Genomic_DNA"/>
</dbReference>
<reference evidence="2 3" key="1">
    <citation type="submission" date="2019-06" db="EMBL/GenBank/DDBJ databases">
        <authorList>
            <person name="Srinivasan S."/>
        </authorList>
    </citation>
    <scope>NUCLEOTIDE SEQUENCE [LARGE SCALE GENOMIC DNA]</scope>
    <source>
        <strain evidence="2 3">17J68-5</strain>
    </source>
</reference>
<evidence type="ECO:0000256" key="1">
    <source>
        <dbReference type="SAM" id="MobiDB-lite"/>
    </source>
</evidence>
<sequence>MLPLLPAVHSNFIFLKADFPNLYSLGAEAELLVHTDPAAALMKLRLFGEKLVDQLFAEHQLPALTENTQHRRLEELRRARLQSGAAAPVKGKRGRKAKAEPTPLFE</sequence>
<protein>
    <submittedName>
        <fullName evidence="2">Uncharacterized protein</fullName>
    </submittedName>
</protein>
<dbReference type="KEGG" id="hyj:FHG12_02425"/>
<name>A0A5B7ZW11_9BACT</name>
<dbReference type="Proteomes" id="UP000305398">
    <property type="component" value="Chromosome"/>
</dbReference>